<reference evidence="11" key="2">
    <citation type="submission" date="2024-02" db="EMBL/GenBank/DDBJ databases">
        <title>The Genome Sequence of Enterococcus diestrammenae JM9A.</title>
        <authorList>
            <person name="Earl A."/>
            <person name="Manson A."/>
            <person name="Gilmore M."/>
            <person name="Sanders J."/>
            <person name="Shea T."/>
            <person name="Howe W."/>
            <person name="Livny J."/>
            <person name="Cuomo C."/>
            <person name="Neafsey D."/>
            <person name="Birren B."/>
        </authorList>
    </citation>
    <scope>NUCLEOTIDE SEQUENCE</scope>
    <source>
        <strain evidence="11">JM9A</strain>
    </source>
</reference>
<dbReference type="CDD" id="cd01840">
    <property type="entry name" value="SGNH_hydrolase_yrhL_like"/>
    <property type="match status" value="1"/>
</dbReference>
<accession>A0ABV0F4L9</accession>
<dbReference type="Gene3D" id="3.40.50.1110">
    <property type="entry name" value="SGNH hydrolase"/>
    <property type="match status" value="1"/>
</dbReference>
<evidence type="ECO:0000256" key="9">
    <source>
        <dbReference type="SAM" id="Phobius"/>
    </source>
</evidence>
<evidence type="ECO:0000256" key="4">
    <source>
        <dbReference type="ARBA" id="ARBA00022692"/>
    </source>
</evidence>
<sequence length="638" mass="72626">MEAKRLKKSRYITGLDGVRTLAVVGVILYHLMPDKMRGGYLGVPLFFAISGYLITDHLRQEWEQEGRISLKQFYLRRLKRLYPPLVFFFLTTITYITLFQRNLLNNLKGVVISTLGYFNNWWQINQGLSYFERYSNPSPFTHVWYLSVEAQNYLIWPLLFILLMLLVKKRRPIFLIVFVAALASAIWMAVQYVPGADPTRVYYGTDTRIFSIWLGSAAAFIWPSNRLRAKIPQQAKRILNGVGLASLGILILAFFKLDANYTFIYWGGMFLLSIVAVLLIMVVVHPGASLDKWLTNPVFAYIGKRSYGIYLYQYPVMIFYESKVKNISNNLWLHTVIELLLIMICAELSYQLVDKRMKNFDYSKTWQTVKGWFTPPILSKQKPFLLPGLVLVLVSVVGFVIAPTNHVTAEQQRMQEQILKNREIAEASKKKAKEEASKTTDSTATSEETTDSSDKEAAAKSEAQLKQVATNYDLSLDEVKSAEKLQFTAFGDSVMLGAAQGLKDVFPNAVVDADISRQIWNSSDLIESLAKQDLLYDPVLIGLGTNGDFSDAQFDSFIKLFGNRQVYWVNVHAPSLRLQNVVNDHLNEMAQKYGNLTIIDWHTYASNGSADWFYEDGIHVTPKGLIAYVKLISEALNK</sequence>
<keyword evidence="3" id="KW-0808">Transferase</keyword>
<evidence type="ECO:0000259" key="10">
    <source>
        <dbReference type="Pfam" id="PF01757"/>
    </source>
</evidence>
<evidence type="ECO:0000256" key="7">
    <source>
        <dbReference type="ARBA" id="ARBA00023315"/>
    </source>
</evidence>
<feature type="transmembrane region" description="Helical" evidence="9">
    <location>
        <begin position="239"/>
        <end position="257"/>
    </location>
</feature>
<reference evidence="11" key="1">
    <citation type="submission" date="2016-06" db="EMBL/GenBank/DDBJ databases">
        <authorList>
            <person name="Van Tyne D."/>
        </authorList>
    </citation>
    <scope>NUCLEOTIDE SEQUENCE</scope>
    <source>
        <strain evidence="11">JM9A</strain>
    </source>
</reference>
<dbReference type="EMBL" id="MAEI02000001">
    <property type="protein sequence ID" value="MEO1783016.1"/>
    <property type="molecule type" value="Genomic_DNA"/>
</dbReference>
<feature type="transmembrane region" description="Helical" evidence="9">
    <location>
        <begin position="173"/>
        <end position="190"/>
    </location>
</feature>
<feature type="transmembrane region" description="Helical" evidence="9">
    <location>
        <begin position="143"/>
        <end position="166"/>
    </location>
</feature>
<evidence type="ECO:0000256" key="5">
    <source>
        <dbReference type="ARBA" id="ARBA00022989"/>
    </source>
</evidence>
<feature type="transmembrane region" description="Helical" evidence="9">
    <location>
        <begin position="263"/>
        <end position="284"/>
    </location>
</feature>
<dbReference type="SUPFAM" id="SSF52266">
    <property type="entry name" value="SGNH hydrolase"/>
    <property type="match status" value="1"/>
</dbReference>
<dbReference type="PANTHER" id="PTHR23028:SF53">
    <property type="entry name" value="ACYL_TRANSF_3 DOMAIN-CONTAINING PROTEIN"/>
    <property type="match status" value="1"/>
</dbReference>
<evidence type="ECO:0000256" key="3">
    <source>
        <dbReference type="ARBA" id="ARBA00022679"/>
    </source>
</evidence>
<feature type="transmembrane region" description="Helical" evidence="9">
    <location>
        <begin position="81"/>
        <end position="99"/>
    </location>
</feature>
<gene>
    <name evidence="11" type="ORF">BAU18_002634</name>
</gene>
<dbReference type="Pfam" id="PF01757">
    <property type="entry name" value="Acyl_transf_3"/>
    <property type="match status" value="1"/>
</dbReference>
<dbReference type="InterPro" id="IPR002656">
    <property type="entry name" value="Acyl_transf_3_dom"/>
</dbReference>
<dbReference type="InterPro" id="IPR050879">
    <property type="entry name" value="Acyltransferase_3"/>
</dbReference>
<evidence type="ECO:0000256" key="6">
    <source>
        <dbReference type="ARBA" id="ARBA00023136"/>
    </source>
</evidence>
<feature type="transmembrane region" description="Helical" evidence="9">
    <location>
        <begin position="210"/>
        <end position="227"/>
    </location>
</feature>
<evidence type="ECO:0000256" key="2">
    <source>
        <dbReference type="ARBA" id="ARBA00022475"/>
    </source>
</evidence>
<dbReference type="PANTHER" id="PTHR23028">
    <property type="entry name" value="ACETYLTRANSFERASE"/>
    <property type="match status" value="1"/>
</dbReference>
<feature type="region of interest" description="Disordered" evidence="8">
    <location>
        <begin position="429"/>
        <end position="460"/>
    </location>
</feature>
<keyword evidence="2" id="KW-1003">Cell membrane</keyword>
<name>A0ABV0F4L9_9ENTE</name>
<feature type="domain" description="Acyltransferase 3" evidence="10">
    <location>
        <begin position="13"/>
        <end position="345"/>
    </location>
</feature>
<evidence type="ECO:0000313" key="12">
    <source>
        <dbReference type="Proteomes" id="UP001429357"/>
    </source>
</evidence>
<feature type="compositionally biased region" description="Basic and acidic residues" evidence="8">
    <location>
        <begin position="429"/>
        <end position="438"/>
    </location>
</feature>
<organism evidence="11 12">
    <name type="scientific">Enterococcus diestrammenae</name>
    <dbReference type="NCBI Taxonomy" id="1155073"/>
    <lineage>
        <taxon>Bacteria</taxon>
        <taxon>Bacillati</taxon>
        <taxon>Bacillota</taxon>
        <taxon>Bacilli</taxon>
        <taxon>Lactobacillales</taxon>
        <taxon>Enterococcaceae</taxon>
        <taxon>Enterococcus</taxon>
    </lineage>
</organism>
<protein>
    <recommendedName>
        <fullName evidence="10">Acyltransferase 3 domain-containing protein</fullName>
    </recommendedName>
</protein>
<keyword evidence="5 9" id="KW-1133">Transmembrane helix</keyword>
<evidence type="ECO:0000256" key="1">
    <source>
        <dbReference type="ARBA" id="ARBA00004651"/>
    </source>
</evidence>
<keyword evidence="6 9" id="KW-0472">Membrane</keyword>
<evidence type="ECO:0000256" key="8">
    <source>
        <dbReference type="SAM" id="MobiDB-lite"/>
    </source>
</evidence>
<dbReference type="InterPro" id="IPR036514">
    <property type="entry name" value="SGNH_hydro_sf"/>
</dbReference>
<proteinExistence type="predicted"/>
<feature type="transmembrane region" description="Helical" evidence="9">
    <location>
        <begin position="384"/>
        <end position="404"/>
    </location>
</feature>
<keyword evidence="12" id="KW-1185">Reference proteome</keyword>
<dbReference type="Proteomes" id="UP001429357">
    <property type="component" value="Unassembled WGS sequence"/>
</dbReference>
<feature type="transmembrane region" description="Helical" evidence="9">
    <location>
        <begin position="331"/>
        <end position="353"/>
    </location>
</feature>
<comment type="subcellular location">
    <subcellularLocation>
        <location evidence="1">Cell membrane</location>
        <topology evidence="1">Multi-pass membrane protein</topology>
    </subcellularLocation>
</comment>
<keyword evidence="7" id="KW-0012">Acyltransferase</keyword>
<evidence type="ECO:0000313" key="11">
    <source>
        <dbReference type="EMBL" id="MEO1783016.1"/>
    </source>
</evidence>
<keyword evidence="4 9" id="KW-0812">Transmembrane</keyword>
<comment type="caution">
    <text evidence="11">The sequence shown here is derived from an EMBL/GenBank/DDBJ whole genome shotgun (WGS) entry which is preliminary data.</text>
</comment>